<dbReference type="EMBL" id="BNAQ01000001">
    <property type="protein sequence ID" value="GHH06797.1"/>
    <property type="molecule type" value="Genomic_DNA"/>
</dbReference>
<evidence type="ECO:0000256" key="2">
    <source>
        <dbReference type="ARBA" id="ARBA00022448"/>
    </source>
</evidence>
<keyword evidence="5" id="KW-0812">Transmembrane</keyword>
<reference evidence="15" key="1">
    <citation type="journal article" date="2019" name="Int. J. Syst. Evol. Microbiol.">
        <title>The Global Catalogue of Microorganisms (GCM) 10K type strain sequencing project: providing services to taxonomists for standard genome sequencing and annotation.</title>
        <authorList>
            <consortium name="The Broad Institute Genomics Platform"/>
            <consortium name="The Broad Institute Genome Sequencing Center for Infectious Disease"/>
            <person name="Wu L."/>
            <person name="Ma J."/>
        </authorList>
    </citation>
    <scope>NUCLEOTIDE SEQUENCE [LARGE SCALE GENOMIC DNA]</scope>
    <source>
        <strain evidence="15">CGMCC 1.8957</strain>
    </source>
</reference>
<keyword evidence="8 11" id="KW-0798">TonB box</keyword>
<dbReference type="Proteomes" id="UP000652430">
    <property type="component" value="Unassembled WGS sequence"/>
</dbReference>
<keyword evidence="3" id="KW-1134">Transmembrane beta strand</keyword>
<name>A0ABQ3LAC8_9SPHN</name>
<evidence type="ECO:0000259" key="13">
    <source>
        <dbReference type="Pfam" id="PF07715"/>
    </source>
</evidence>
<dbReference type="Pfam" id="PF00593">
    <property type="entry name" value="TonB_dep_Rec_b-barrel"/>
    <property type="match status" value="1"/>
</dbReference>
<keyword evidence="10" id="KW-0998">Cell outer membrane</keyword>
<evidence type="ECO:0000256" key="6">
    <source>
        <dbReference type="ARBA" id="ARBA00023004"/>
    </source>
</evidence>
<organism evidence="14 15">
    <name type="scientific">Sphingomonas glacialis</name>
    <dbReference type="NCBI Taxonomy" id="658225"/>
    <lineage>
        <taxon>Bacteria</taxon>
        <taxon>Pseudomonadati</taxon>
        <taxon>Pseudomonadota</taxon>
        <taxon>Alphaproteobacteria</taxon>
        <taxon>Sphingomonadales</taxon>
        <taxon>Sphingomonadaceae</taxon>
        <taxon>Sphingomonas</taxon>
    </lineage>
</organism>
<keyword evidence="9 11" id="KW-0472">Membrane</keyword>
<feature type="domain" description="TonB-dependent receptor-like beta-barrel" evidence="12">
    <location>
        <begin position="390"/>
        <end position="733"/>
    </location>
</feature>
<dbReference type="InterPro" id="IPR036942">
    <property type="entry name" value="Beta-barrel_TonB_sf"/>
</dbReference>
<evidence type="ECO:0000256" key="11">
    <source>
        <dbReference type="RuleBase" id="RU003357"/>
    </source>
</evidence>
<evidence type="ECO:0000256" key="9">
    <source>
        <dbReference type="ARBA" id="ARBA00023136"/>
    </source>
</evidence>
<evidence type="ECO:0000313" key="14">
    <source>
        <dbReference type="EMBL" id="GHH06797.1"/>
    </source>
</evidence>
<evidence type="ECO:0000256" key="10">
    <source>
        <dbReference type="ARBA" id="ARBA00023237"/>
    </source>
</evidence>
<evidence type="ECO:0000256" key="1">
    <source>
        <dbReference type="ARBA" id="ARBA00004571"/>
    </source>
</evidence>
<evidence type="ECO:0000256" key="8">
    <source>
        <dbReference type="ARBA" id="ARBA00023077"/>
    </source>
</evidence>
<keyword evidence="2" id="KW-0813">Transport</keyword>
<keyword evidence="15" id="KW-1185">Reference proteome</keyword>
<keyword evidence="7" id="KW-0406">Ion transport</keyword>
<feature type="domain" description="TonB-dependent receptor plug" evidence="13">
    <location>
        <begin position="138"/>
        <end position="238"/>
    </location>
</feature>
<dbReference type="Pfam" id="PF07715">
    <property type="entry name" value="Plug"/>
    <property type="match status" value="1"/>
</dbReference>
<keyword evidence="4" id="KW-0410">Iron transport</keyword>
<evidence type="ECO:0000256" key="7">
    <source>
        <dbReference type="ARBA" id="ARBA00023065"/>
    </source>
</evidence>
<keyword evidence="14" id="KW-0675">Receptor</keyword>
<dbReference type="InterPro" id="IPR000531">
    <property type="entry name" value="Beta-barrel_TonB"/>
</dbReference>
<evidence type="ECO:0000256" key="4">
    <source>
        <dbReference type="ARBA" id="ARBA00022496"/>
    </source>
</evidence>
<sequence>MLVLAFGWSAATTSPARAQTLRLDIPAGQIDRAITALARQSGSSIGADIPLGTTLTRGVHGRMSVAAALADMLRGTGLRAIRVGPDLWRIERAPRQVIRSPRAISPLAAREAAEHDDIVVTATKHRETLASAAIPLAIATPERLAALGDTPGTRDLAASINGLSVTNLGSGRNRLFIRGIADSPFDGFGQSSVSVQVDESRVTYDAPDPDLRLIDMAQVEVLKGPQGPLYGTGALGGVYRLVPAKPDLMRASGSLRSGGSATQNGRGAGDFDGVVNLPLVPGRLAIRLVGYRIGQGGWINSTDGTRDLNHGQTSGGRIAVRARPFGDWIVDLQGITQDSSVADSQYVEAPHTLTRTPRLREPQETGISLVSATANGSIGGARITAVASATSQEVNATYDASSKAGLLGGTAPASYRDARTYRVYTGEIRATGSAGRFDWLGGAALLAAETAATGTLVGATTVPVLRVTRSVDEAAMFGEVTWHLSDRLRVGTGVRVFRSSVDDERAEGSIGGTISRAIVRASPSATIAWQHDPRLLVFARYASALRPGGVDTTSVGPSSPTSYQSDELQAYDLGVRWSSPNDRMSLDLGLFASDWAHVQADYLATDGLISTRNAGDASNRGIDLSLQWRPAGRISLSAGTLLQHARINPGALPGVEPDRRLPIIPDASAHGEASYALRLGRWQLRATGRASYIGETRLSFDPALDRESSPILLLSGSLSAEIAAWQIRAGLDNAGDTRADSFAFGNPFTVTAAPQRTPVRPRTASLSVRRSF</sequence>
<dbReference type="Gene3D" id="3.55.50.30">
    <property type="match status" value="1"/>
</dbReference>
<keyword evidence="6" id="KW-0408">Iron</keyword>
<protein>
    <submittedName>
        <fullName evidence="14">TonB-dependent receptor</fullName>
    </submittedName>
</protein>
<comment type="caution">
    <text evidence="14">The sequence shown here is derived from an EMBL/GenBank/DDBJ whole genome shotgun (WGS) entry which is preliminary data.</text>
</comment>
<dbReference type="PANTHER" id="PTHR32552:SF81">
    <property type="entry name" value="TONB-DEPENDENT OUTER MEMBRANE RECEPTOR"/>
    <property type="match status" value="1"/>
</dbReference>
<comment type="similarity">
    <text evidence="11">Belongs to the TonB-dependent receptor family.</text>
</comment>
<accession>A0ABQ3LAC8</accession>
<dbReference type="SUPFAM" id="SSF56935">
    <property type="entry name" value="Porins"/>
    <property type="match status" value="1"/>
</dbReference>
<comment type="subcellular location">
    <subcellularLocation>
        <location evidence="1">Cell outer membrane</location>
        <topology evidence="1">Multi-pass membrane protein</topology>
    </subcellularLocation>
</comment>
<evidence type="ECO:0000256" key="5">
    <source>
        <dbReference type="ARBA" id="ARBA00022692"/>
    </source>
</evidence>
<dbReference type="Gene3D" id="2.40.170.20">
    <property type="entry name" value="TonB-dependent receptor, beta-barrel domain"/>
    <property type="match status" value="1"/>
</dbReference>
<evidence type="ECO:0000313" key="15">
    <source>
        <dbReference type="Proteomes" id="UP000652430"/>
    </source>
</evidence>
<evidence type="ECO:0000256" key="3">
    <source>
        <dbReference type="ARBA" id="ARBA00022452"/>
    </source>
</evidence>
<dbReference type="InterPro" id="IPR012910">
    <property type="entry name" value="Plug_dom"/>
</dbReference>
<dbReference type="PANTHER" id="PTHR32552">
    <property type="entry name" value="FERRICHROME IRON RECEPTOR-RELATED"/>
    <property type="match status" value="1"/>
</dbReference>
<proteinExistence type="inferred from homology"/>
<dbReference type="RefSeq" id="WP_189674604.1">
    <property type="nucleotide sequence ID" value="NZ_BNAQ01000001.1"/>
</dbReference>
<gene>
    <name evidence="14" type="ORF">GCM10008023_00100</name>
</gene>
<evidence type="ECO:0000259" key="12">
    <source>
        <dbReference type="Pfam" id="PF00593"/>
    </source>
</evidence>
<dbReference type="InterPro" id="IPR039426">
    <property type="entry name" value="TonB-dep_rcpt-like"/>
</dbReference>